<feature type="transmembrane region" description="Helical" evidence="4">
    <location>
        <begin position="185"/>
        <end position="206"/>
    </location>
</feature>
<dbReference type="InterPro" id="IPR001867">
    <property type="entry name" value="OmpR/PhoB-type_DNA-bd"/>
</dbReference>
<keyword evidence="4" id="KW-0812">Transmembrane</keyword>
<dbReference type="RefSeq" id="WP_194034808.1">
    <property type="nucleotide sequence ID" value="NZ_CP063657.1"/>
</dbReference>
<keyword evidence="7" id="KW-1185">Reference proteome</keyword>
<dbReference type="Proteomes" id="UP000593932">
    <property type="component" value="Chromosome"/>
</dbReference>
<dbReference type="SUPFAM" id="SSF46894">
    <property type="entry name" value="C-terminal effector domain of the bipartite response regulators"/>
    <property type="match status" value="1"/>
</dbReference>
<keyword evidence="4" id="KW-1133">Transmembrane helix</keyword>
<dbReference type="InterPro" id="IPR036388">
    <property type="entry name" value="WH-like_DNA-bd_sf"/>
</dbReference>
<dbReference type="SMART" id="SM00862">
    <property type="entry name" value="Trans_reg_C"/>
    <property type="match status" value="1"/>
</dbReference>
<evidence type="ECO:0000256" key="1">
    <source>
        <dbReference type="ARBA" id="ARBA00023125"/>
    </source>
</evidence>
<organism evidence="6 7">
    <name type="scientific">Novilysobacter avium</name>
    <dbReference type="NCBI Taxonomy" id="2781023"/>
    <lineage>
        <taxon>Bacteria</taxon>
        <taxon>Pseudomonadati</taxon>
        <taxon>Pseudomonadota</taxon>
        <taxon>Gammaproteobacteria</taxon>
        <taxon>Lysobacterales</taxon>
        <taxon>Lysobacteraceae</taxon>
        <taxon>Novilysobacter</taxon>
    </lineage>
</organism>
<name>A0A7S6UL95_9GAMM</name>
<evidence type="ECO:0000313" key="7">
    <source>
        <dbReference type="Proteomes" id="UP000593932"/>
    </source>
</evidence>
<dbReference type="SUPFAM" id="SSF48452">
    <property type="entry name" value="TPR-like"/>
    <property type="match status" value="1"/>
</dbReference>
<feature type="domain" description="OmpR/PhoB-type" evidence="5">
    <location>
        <begin position="13"/>
        <end position="109"/>
    </location>
</feature>
<reference evidence="6 7" key="1">
    <citation type="submission" date="2020-10" db="EMBL/GenBank/DDBJ databases">
        <title>complete genome sequencing of Lysobacter sp. H23M41.</title>
        <authorList>
            <person name="Bae J.-W."/>
            <person name="Lee S.-Y."/>
        </authorList>
    </citation>
    <scope>NUCLEOTIDE SEQUENCE [LARGE SCALE GENOMIC DNA]</scope>
    <source>
        <strain evidence="6 7">H23M41</strain>
    </source>
</reference>
<accession>A0A7S6UL95</accession>
<proteinExistence type="predicted"/>
<sequence length="982" mass="106542">MTTADNLPWPSDTGMLQVADLQLDLRYRQVITPEQTVDLPQRVFDVLLILLSQPHVLHSRSALLEQVWSGVVVEDANLSQSIWTLRKALGHSRKQWIRTVAKGGYVFDPPGAVHAVAIESVGTDSRVHSPPPHGDHADHARGGASIPSSMTPPPVAAPCVLPDVHPTPAVASAVNGAPPRPRIQLAWLVAAGAGGLILLAGLLGLGRLGGQPPQLPTLQPVAVALIEVGNSEDSDARWPATVLHAWLEWKLNAIPEVMLLTESHLAADATENAPQVVLLSAGRSADHPDERFIRARFDAPGGSRQLELRGSAAQMPELIDTLSRRVLEELIPARRDDPWPDLEMGEPAMRSYAAAYRAYGERDMAGAASGLAAVLQQAPNFGLAHLQMAMAQYRLGQARFAMEHMGHAASLLTPVSAEVASVLAAAALSVDPQRSTETAAAYAELAARYPQRISFRLEQAWHEMRGGNPEAALLALEGTQWQRQPLGVQVQWRLTLAEIEGVRLDSDAVLEHATHAAELARDAGKGWERELAAATLLQARVHAFQRGPEAGQEDFAEAARLFASVGAEIDAMHARVSGELMLPTTGRSQELDTLLAHARAGGYRNLEIQLLRRVAFQQRSAGNLGEYRRRLKDALAIAESVGDVSAQQELQVDLLSEDLLLGRFERATERIRQIRAGPLTGDTATWLDQFEGFVLGIRGDYPAASHALDQTVDRLAREGEPPLPADALARLACARAELLLTLGRLQDARARRDQCADTRQAYLGSYALTVGAMIDLLAGDAGNAMPALQQRVRDIQAMPPAPERWTAALWTAYLLARAEDLDTAHTLFTQTLAALQDTGYEWLIADAQIGLAEIAVARGQFSEASRLTESARERLPSAAWQQYHRLDRLSVVLAFAEGRNEEAQSRLVASDARAHEVGDIKAQLELHSLMDTLAPYLRPDTRGCDPAARNALLAGTGMRGANLDWMLRDLPLPDKRVAMAGW</sequence>
<keyword evidence="4" id="KW-0472">Membrane</keyword>
<keyword evidence="1 2" id="KW-0238">DNA-binding</keyword>
<evidence type="ECO:0000256" key="3">
    <source>
        <dbReference type="SAM" id="MobiDB-lite"/>
    </source>
</evidence>
<gene>
    <name evidence="6" type="ORF">INQ42_01230</name>
</gene>
<evidence type="ECO:0000256" key="2">
    <source>
        <dbReference type="PROSITE-ProRule" id="PRU01091"/>
    </source>
</evidence>
<dbReference type="InterPro" id="IPR016032">
    <property type="entry name" value="Sig_transdc_resp-reg_C-effctor"/>
</dbReference>
<feature type="DNA-binding region" description="OmpR/PhoB-type" evidence="2">
    <location>
        <begin position="13"/>
        <end position="109"/>
    </location>
</feature>
<evidence type="ECO:0000313" key="6">
    <source>
        <dbReference type="EMBL" id="QOW22269.1"/>
    </source>
</evidence>
<evidence type="ECO:0000259" key="5">
    <source>
        <dbReference type="PROSITE" id="PS51755"/>
    </source>
</evidence>
<evidence type="ECO:0000256" key="4">
    <source>
        <dbReference type="SAM" id="Phobius"/>
    </source>
</evidence>
<dbReference type="Pfam" id="PF00486">
    <property type="entry name" value="Trans_reg_C"/>
    <property type="match status" value="1"/>
</dbReference>
<dbReference type="PROSITE" id="PS51755">
    <property type="entry name" value="OMPR_PHOB"/>
    <property type="match status" value="1"/>
</dbReference>
<dbReference type="EMBL" id="CP063657">
    <property type="protein sequence ID" value="QOW22269.1"/>
    <property type="molecule type" value="Genomic_DNA"/>
</dbReference>
<feature type="region of interest" description="Disordered" evidence="3">
    <location>
        <begin position="123"/>
        <end position="151"/>
    </location>
</feature>
<protein>
    <submittedName>
        <fullName evidence="6">Winged helix-turn-helix domain-containing protein</fullName>
    </submittedName>
</protein>
<dbReference type="Gene3D" id="1.10.10.10">
    <property type="entry name" value="Winged helix-like DNA-binding domain superfamily/Winged helix DNA-binding domain"/>
    <property type="match status" value="1"/>
</dbReference>
<dbReference type="InterPro" id="IPR011990">
    <property type="entry name" value="TPR-like_helical_dom_sf"/>
</dbReference>
<dbReference type="Gene3D" id="1.25.40.10">
    <property type="entry name" value="Tetratricopeptide repeat domain"/>
    <property type="match status" value="1"/>
</dbReference>
<dbReference type="CDD" id="cd00383">
    <property type="entry name" value="trans_reg_C"/>
    <property type="match status" value="1"/>
</dbReference>